<evidence type="ECO:0000259" key="1">
    <source>
        <dbReference type="Pfam" id="PF14214"/>
    </source>
</evidence>
<feature type="domain" description="Helitron helicase-like" evidence="1">
    <location>
        <begin position="335"/>
        <end position="459"/>
    </location>
</feature>
<sequence length="663" mass="76955">MNVGNSFYLSRKFPSPSGIYLFCSTCRQAVSKGRLPSLCLSNGLDFPEIPECLKNLTCLEERLISPRIPFMRIISLGYERQCGIRGAVVNVPISVPDTVSALPRSFNSTHVIQVHLKRKLEYSHNFMTETIRPARVLEAVRYLVNTELYRKHNIIFDNDWLNQVGDREELPFIADESDREEVEQLLRQQLYSQQIDQQEEELNPGGHETLLENNNTELERIALAPGEGRRPTNLTLDEDAEELSFPTISCGEIFKANVTYAKKARSQIRFYDRRCAVVPKVLYMYKFYEMQRIQNTISIALRKKSGAVTAANIRDESFVDRLVQHDDGYHILKGLRSAPAHWEAEKKKVIAMIRQFGLPTFFITLSAAESRWNELLVIISLLVDGKNINEDEAAALSSTEKARLIRSDPVTCSRYFDYRLRQLLKVFKSSEIFGEYTLVHYYWRIEFQHRGSPHSHGMYWLSEAPRLDGAENCDQVIRFVDRFITTSGEDPELQEFIQYQRHKHSSSCLRELRGQEFCRFNMPYPPMPETLVLYPLEENETNVEHSKELFKKIKELLKSSSDEEAGTFNNFNLFLTHLDTTFEEYKFAIRSSLKKPQIFLRRKFSDRKQPEFFSAEIQDILRLIVSNSQLFLLRLLPSTKAKEQPTAKSQCILKEALSELRFT</sequence>
<dbReference type="RefSeq" id="XP_044315280.1">
    <property type="nucleotide sequence ID" value="XM_044459345.1"/>
</dbReference>
<proteinExistence type="predicted"/>
<keyword evidence="4" id="KW-1185">Reference proteome</keyword>
<protein>
    <recommendedName>
        <fullName evidence="5">Helitron helicase-like domain-containing protein</fullName>
    </recommendedName>
</protein>
<accession>A0ABM5J2K4</accession>
<dbReference type="EnsemblMetazoa" id="XM_044459345.1">
    <property type="protein sequence ID" value="XP_044315280.1"/>
    <property type="gene ID" value="LOC123037669"/>
</dbReference>
<reference evidence="3" key="2">
    <citation type="submission" date="2025-05" db="UniProtKB">
        <authorList>
            <consortium name="EnsemblMetazoa"/>
        </authorList>
    </citation>
    <scope>IDENTIFICATION</scope>
</reference>
<dbReference type="GeneID" id="123037244"/>
<dbReference type="GeneID" id="123037669"/>
<dbReference type="InterPro" id="IPR046700">
    <property type="entry name" value="DUF6570"/>
</dbReference>
<name>A0ABM5J2K4_DRORH</name>
<organism evidence="3 4">
    <name type="scientific">Drosophila rhopaloa</name>
    <name type="common">Fruit fly</name>
    <dbReference type="NCBI Taxonomy" id="1041015"/>
    <lineage>
        <taxon>Eukaryota</taxon>
        <taxon>Metazoa</taxon>
        <taxon>Ecdysozoa</taxon>
        <taxon>Arthropoda</taxon>
        <taxon>Hexapoda</taxon>
        <taxon>Insecta</taxon>
        <taxon>Pterygota</taxon>
        <taxon>Neoptera</taxon>
        <taxon>Endopterygota</taxon>
        <taxon>Diptera</taxon>
        <taxon>Brachycera</taxon>
        <taxon>Muscomorpha</taxon>
        <taxon>Ephydroidea</taxon>
        <taxon>Drosophilidae</taxon>
        <taxon>Drosophila</taxon>
        <taxon>Sophophora</taxon>
    </lineage>
</organism>
<dbReference type="RefSeq" id="XP_044313052.1">
    <property type="nucleotide sequence ID" value="XM_044457117.1"/>
</dbReference>
<evidence type="ECO:0008006" key="5">
    <source>
        <dbReference type="Google" id="ProtNLM"/>
    </source>
</evidence>
<evidence type="ECO:0000313" key="3">
    <source>
        <dbReference type="EnsemblMetazoa" id="XP_044313052.1"/>
    </source>
</evidence>
<dbReference type="Pfam" id="PF20209">
    <property type="entry name" value="DUF6570"/>
    <property type="match status" value="1"/>
</dbReference>
<evidence type="ECO:0000313" key="4">
    <source>
        <dbReference type="Proteomes" id="UP001652680"/>
    </source>
</evidence>
<dbReference type="Pfam" id="PF14214">
    <property type="entry name" value="Helitron_like_N"/>
    <property type="match status" value="1"/>
</dbReference>
<evidence type="ECO:0000259" key="2">
    <source>
        <dbReference type="Pfam" id="PF20209"/>
    </source>
</evidence>
<dbReference type="EnsemblMetazoa" id="XM_044457117.1">
    <property type="protein sequence ID" value="XP_044313052.1"/>
    <property type="gene ID" value="LOC123037244"/>
</dbReference>
<dbReference type="Proteomes" id="UP001652680">
    <property type="component" value="Unassembled WGS sequence"/>
</dbReference>
<dbReference type="InterPro" id="IPR025476">
    <property type="entry name" value="Helitron_helicase-like"/>
</dbReference>
<feature type="domain" description="DUF6570" evidence="2">
    <location>
        <begin position="32"/>
        <end position="162"/>
    </location>
</feature>
<reference evidence="4" key="1">
    <citation type="journal article" date="2021" name="Elife">
        <title>Highly contiguous assemblies of 101 drosophilid genomes.</title>
        <authorList>
            <person name="Kim B.Y."/>
            <person name="Wang J.R."/>
            <person name="Miller D.E."/>
            <person name="Barmina O."/>
            <person name="Delaney E."/>
            <person name="Thompson A."/>
            <person name="Comeault A.A."/>
            <person name="Peede D."/>
            <person name="D'Agostino E.R."/>
            <person name="Pelaez J."/>
            <person name="Aguilar J.M."/>
            <person name="Haji D."/>
            <person name="Matsunaga T."/>
            <person name="Armstrong E.E."/>
            <person name="Zych M."/>
            <person name="Ogawa Y."/>
            <person name="Stamenkovic-Radak M."/>
            <person name="Jelic M."/>
            <person name="Veselinovic M.S."/>
            <person name="Tanaskovic M."/>
            <person name="Eric P."/>
            <person name="Gao J.J."/>
            <person name="Katoh T.K."/>
            <person name="Toda M.J."/>
            <person name="Watabe H."/>
            <person name="Watada M."/>
            <person name="Davis J.S."/>
            <person name="Moyle L.C."/>
            <person name="Manoli G."/>
            <person name="Bertolini E."/>
            <person name="Kostal V."/>
            <person name="Hawley R.S."/>
            <person name="Takahashi A."/>
            <person name="Jones C.D."/>
            <person name="Price D.K."/>
            <person name="Whiteman N."/>
            <person name="Kopp A."/>
            <person name="Matute D.R."/>
            <person name="Petrov D.A."/>
        </authorList>
    </citation>
    <scope>NUCLEOTIDE SEQUENCE [LARGE SCALE GENOMIC DNA]</scope>
</reference>